<evidence type="ECO:0008006" key="3">
    <source>
        <dbReference type="Google" id="ProtNLM"/>
    </source>
</evidence>
<dbReference type="EMBL" id="BJXA01000034">
    <property type="protein sequence ID" value="GEM40300.1"/>
    <property type="molecule type" value="Genomic_DNA"/>
</dbReference>
<dbReference type="InterPro" id="IPR019587">
    <property type="entry name" value="Polyketide_cyclase/dehydratase"/>
</dbReference>
<sequence>MTMTDNIDSSRTVTASRDIAAASAQVFELIADPAQQPRWDGNENLATAAADQRVRAVGDVFVMTLTTGADRHNHIVEFEEGRRIAWLPSEPGQQPPGHLWRWELEPIDENHTRVTHTYDWSQLTDEKRLVRARATTPDKLQASLDRLAEVAEGR</sequence>
<organism evidence="1 2">
    <name type="scientific">Nocardia ninae NBRC 108245</name>
    <dbReference type="NCBI Taxonomy" id="1210091"/>
    <lineage>
        <taxon>Bacteria</taxon>
        <taxon>Bacillati</taxon>
        <taxon>Actinomycetota</taxon>
        <taxon>Actinomycetes</taxon>
        <taxon>Mycobacteriales</taxon>
        <taxon>Nocardiaceae</taxon>
        <taxon>Nocardia</taxon>
    </lineage>
</organism>
<dbReference type="Pfam" id="PF10604">
    <property type="entry name" value="Polyketide_cyc2"/>
    <property type="match status" value="1"/>
</dbReference>
<dbReference type="InterPro" id="IPR023393">
    <property type="entry name" value="START-like_dom_sf"/>
</dbReference>
<comment type="caution">
    <text evidence="1">The sequence shown here is derived from an EMBL/GenBank/DDBJ whole genome shotgun (WGS) entry which is preliminary data.</text>
</comment>
<dbReference type="CDD" id="cd07825">
    <property type="entry name" value="SRPBCC_7"/>
    <property type="match status" value="1"/>
</dbReference>
<name>A0A511MI10_9NOCA</name>
<reference evidence="1 2" key="1">
    <citation type="submission" date="2019-07" db="EMBL/GenBank/DDBJ databases">
        <title>Whole genome shotgun sequence of Nocardia ninae NBRC 108245.</title>
        <authorList>
            <person name="Hosoyama A."/>
            <person name="Uohara A."/>
            <person name="Ohji S."/>
            <person name="Ichikawa N."/>
        </authorList>
    </citation>
    <scope>NUCLEOTIDE SEQUENCE [LARGE SCALE GENOMIC DNA]</scope>
    <source>
        <strain evidence="1 2">NBRC 108245</strain>
    </source>
</reference>
<accession>A0A511MI10</accession>
<dbReference type="SUPFAM" id="SSF55961">
    <property type="entry name" value="Bet v1-like"/>
    <property type="match status" value="1"/>
</dbReference>
<protein>
    <recommendedName>
        <fullName evidence="3">Polyketide cyclase</fullName>
    </recommendedName>
</protein>
<proteinExistence type="predicted"/>
<gene>
    <name evidence="1" type="ORF">NN4_48190</name>
</gene>
<keyword evidence="2" id="KW-1185">Reference proteome</keyword>
<evidence type="ECO:0000313" key="1">
    <source>
        <dbReference type="EMBL" id="GEM40300.1"/>
    </source>
</evidence>
<dbReference type="AlphaFoldDB" id="A0A511MI10"/>
<evidence type="ECO:0000313" key="2">
    <source>
        <dbReference type="Proteomes" id="UP000321424"/>
    </source>
</evidence>
<dbReference type="Proteomes" id="UP000321424">
    <property type="component" value="Unassembled WGS sequence"/>
</dbReference>
<dbReference type="Gene3D" id="3.30.530.20">
    <property type="match status" value="1"/>
</dbReference>